<keyword evidence="1 3" id="KW-0813">Transport</keyword>
<evidence type="ECO:0000256" key="3">
    <source>
        <dbReference type="RuleBase" id="RU003512"/>
    </source>
</evidence>
<sequence>MRIMKWLLITILIFTMSACGQNNGEKKENENGPLSIYTTVYPLQDFTQKIGDKYVDVHTIYPPGADEHTFEPSQKDMMALAEADLFFYIGLGLEGFVDKAKNTLKAENVQMVATANQLDEKELLANTGEEEHDHHHSDIDPHVWIDPIYAQSLATAIKDTLVKKMPKHSAVFEKNYEKLIADLDKLNDQFEAMAQNAKINQVIVSHAAYGYWEKRYGIEQIAIQGISSSSEPSQKDLKQLIEEAKKTNTKTILFEQNVSSKLTKVVQNEIGAKPLTIHNLSVLTKKDIDDQMDYFSLMKKNIHTLDEALNP</sequence>
<proteinExistence type="inferred from homology"/>
<feature type="coiled-coil region" evidence="4">
    <location>
        <begin position="169"/>
        <end position="200"/>
    </location>
</feature>
<dbReference type="SUPFAM" id="SSF53807">
    <property type="entry name" value="Helical backbone' metal receptor"/>
    <property type="match status" value="1"/>
</dbReference>
<evidence type="ECO:0000313" key="6">
    <source>
        <dbReference type="EMBL" id="MDQ0216559.1"/>
    </source>
</evidence>
<dbReference type="PRINTS" id="PR00690">
    <property type="entry name" value="ADHESNFAMILY"/>
</dbReference>
<comment type="similarity">
    <text evidence="3">Belongs to the bacterial solute-binding protein 9 family.</text>
</comment>
<dbReference type="PANTHER" id="PTHR42953">
    <property type="entry name" value="HIGH-AFFINITY ZINC UPTAKE SYSTEM PROTEIN ZNUA-RELATED"/>
    <property type="match status" value="1"/>
</dbReference>
<protein>
    <submittedName>
        <fullName evidence="6">Zinc transport system substrate-binding protein</fullName>
    </submittedName>
</protein>
<dbReference type="Pfam" id="PF01297">
    <property type="entry name" value="ZnuA"/>
    <property type="match status" value="1"/>
</dbReference>
<evidence type="ECO:0000256" key="5">
    <source>
        <dbReference type="SAM" id="SignalP"/>
    </source>
</evidence>
<feature type="chain" id="PRO_5042507164" evidence="5">
    <location>
        <begin position="21"/>
        <end position="311"/>
    </location>
</feature>
<dbReference type="Proteomes" id="UP001237207">
    <property type="component" value="Unassembled WGS sequence"/>
</dbReference>
<dbReference type="GO" id="GO:0030001">
    <property type="term" value="P:metal ion transport"/>
    <property type="evidence" value="ECO:0007669"/>
    <property type="project" value="InterPro"/>
</dbReference>
<keyword evidence="7" id="KW-1185">Reference proteome</keyword>
<keyword evidence="2 5" id="KW-0732">Signal</keyword>
<gene>
    <name evidence="6" type="ORF">J2S13_003021</name>
</gene>
<comment type="caution">
    <text evidence="6">The sequence shown here is derived from an EMBL/GenBank/DDBJ whole genome shotgun (WGS) entry which is preliminary data.</text>
</comment>
<evidence type="ECO:0000256" key="4">
    <source>
        <dbReference type="SAM" id="Coils"/>
    </source>
</evidence>
<dbReference type="GO" id="GO:0007155">
    <property type="term" value="P:cell adhesion"/>
    <property type="evidence" value="ECO:0007669"/>
    <property type="project" value="InterPro"/>
</dbReference>
<accession>A0AAJ1T0T2</accession>
<dbReference type="Gene3D" id="3.40.50.1980">
    <property type="entry name" value="Nitrogenase molybdenum iron protein domain"/>
    <property type="match status" value="2"/>
</dbReference>
<evidence type="ECO:0000313" key="7">
    <source>
        <dbReference type="Proteomes" id="UP001237207"/>
    </source>
</evidence>
<dbReference type="InterPro" id="IPR006129">
    <property type="entry name" value="AdhesinB"/>
</dbReference>
<name>A0AAJ1T0T2_9BACI</name>
<organism evidence="6 7">
    <name type="scientific">Oikeobacillus pervagus</name>
    <dbReference type="NCBI Taxonomy" id="1325931"/>
    <lineage>
        <taxon>Bacteria</taxon>
        <taxon>Bacillati</taxon>
        <taxon>Bacillota</taxon>
        <taxon>Bacilli</taxon>
        <taxon>Bacillales</taxon>
        <taxon>Bacillaceae</taxon>
        <taxon>Oikeobacillus</taxon>
    </lineage>
</organism>
<dbReference type="AlphaFoldDB" id="A0AAJ1T0T2"/>
<reference evidence="6" key="1">
    <citation type="submission" date="2023-07" db="EMBL/GenBank/DDBJ databases">
        <title>Genomic Encyclopedia of Type Strains, Phase IV (KMG-IV): sequencing the most valuable type-strain genomes for metagenomic binning, comparative biology and taxonomic classification.</title>
        <authorList>
            <person name="Goeker M."/>
        </authorList>
    </citation>
    <scope>NUCLEOTIDE SEQUENCE</scope>
    <source>
        <strain evidence="6">DSM 23947</strain>
    </source>
</reference>
<dbReference type="GO" id="GO:0046872">
    <property type="term" value="F:metal ion binding"/>
    <property type="evidence" value="ECO:0007669"/>
    <property type="project" value="InterPro"/>
</dbReference>
<dbReference type="PROSITE" id="PS51257">
    <property type="entry name" value="PROKAR_LIPOPROTEIN"/>
    <property type="match status" value="1"/>
</dbReference>
<dbReference type="PRINTS" id="PR00691">
    <property type="entry name" value="ADHESINB"/>
</dbReference>
<keyword evidence="4" id="KW-0175">Coiled coil</keyword>
<dbReference type="InterPro" id="IPR050492">
    <property type="entry name" value="Bact_metal-bind_prot9"/>
</dbReference>
<evidence type="ECO:0000256" key="1">
    <source>
        <dbReference type="ARBA" id="ARBA00022448"/>
    </source>
</evidence>
<feature type="signal peptide" evidence="5">
    <location>
        <begin position="1"/>
        <end position="20"/>
    </location>
</feature>
<dbReference type="PANTHER" id="PTHR42953:SF8">
    <property type="entry name" value="ZINT DOMAIN-CONTAINING PROTEIN"/>
    <property type="match status" value="1"/>
</dbReference>
<dbReference type="InterPro" id="IPR006128">
    <property type="entry name" value="Lipoprotein_PsaA-like"/>
</dbReference>
<evidence type="ECO:0000256" key="2">
    <source>
        <dbReference type="ARBA" id="ARBA00022729"/>
    </source>
</evidence>
<dbReference type="EMBL" id="JAUSUC010000057">
    <property type="protein sequence ID" value="MDQ0216559.1"/>
    <property type="molecule type" value="Genomic_DNA"/>
</dbReference>
<dbReference type="InterPro" id="IPR006127">
    <property type="entry name" value="ZnuA-like"/>
</dbReference>